<evidence type="ECO:0000313" key="3">
    <source>
        <dbReference type="EMBL" id="TKW67360.1"/>
    </source>
</evidence>
<evidence type="ECO:0000256" key="2">
    <source>
        <dbReference type="SAM" id="Phobius"/>
    </source>
</evidence>
<reference evidence="3 4" key="1">
    <citation type="journal article" date="2017" name="Nat. Commun.">
        <title>In situ click chemistry generation of cyclooxygenase-2 inhibitors.</title>
        <authorList>
            <person name="Bhardwaj A."/>
            <person name="Kaur J."/>
            <person name="Wuest M."/>
            <person name="Wuest F."/>
        </authorList>
    </citation>
    <scope>NUCLEOTIDE SEQUENCE [LARGE SCALE GENOMIC DNA]</scope>
    <source>
        <strain evidence="3">S2_012_000_R3_94</strain>
    </source>
</reference>
<dbReference type="EMBL" id="VAFL01000004">
    <property type="protein sequence ID" value="TKW67360.1"/>
    <property type="molecule type" value="Genomic_DNA"/>
</dbReference>
<feature type="coiled-coil region" evidence="1">
    <location>
        <begin position="261"/>
        <end position="324"/>
    </location>
</feature>
<evidence type="ECO:0000313" key="4">
    <source>
        <dbReference type="Proteomes" id="UP000315344"/>
    </source>
</evidence>
<feature type="transmembrane region" description="Helical" evidence="2">
    <location>
        <begin position="329"/>
        <end position="352"/>
    </location>
</feature>
<gene>
    <name evidence="3" type="ORF">DI616_06850</name>
</gene>
<proteinExistence type="predicted"/>
<organism evidence="3 4">
    <name type="scientific">Paracoccus denitrificans</name>
    <dbReference type="NCBI Taxonomy" id="266"/>
    <lineage>
        <taxon>Bacteria</taxon>
        <taxon>Pseudomonadati</taxon>
        <taxon>Pseudomonadota</taxon>
        <taxon>Alphaproteobacteria</taxon>
        <taxon>Rhodobacterales</taxon>
        <taxon>Paracoccaceae</taxon>
        <taxon>Paracoccus</taxon>
    </lineage>
</organism>
<keyword evidence="2" id="KW-0812">Transmembrane</keyword>
<sequence>MSENLADDTRRGYVDWASILAGAAIAAGASVVFTSFTAAIGLGSVSPEEGEGLGTFALVLVGLFGFLAMVAVYALGGYVAGRMRRRTATAEDEVEARDGIHGLTVWALGMLLTGFVAAGAISGGARVAGNAAGTAVEAAGSAVGGVAQGAGQLAGGVAGGVGQVAGGAISGVGQLAGGAASALGGESGDGNMGGNPLDYVTDRFLRSEQAAPQQFSNEQIRSEVVNILGTVLRTGEVPDDDLDYLRNALAARTELTPAQIDARVEQAVQQAQDLRAEAEQRLEEARAQAEEAMAAAEARAQELRAEAEQRLQEAKEQAIAVAEKARHTAIWSALFLAVSSLVAAVAAWMAAIRGGADRDAGRVWKGLTRRR</sequence>
<dbReference type="AlphaFoldDB" id="A0A533IBB4"/>
<keyword evidence="1" id="KW-0175">Coiled coil</keyword>
<protein>
    <submittedName>
        <fullName evidence="3">ATP synthase F0 subunit B</fullName>
    </submittedName>
</protein>
<accession>A0A533IBB4</accession>
<feature type="transmembrane region" description="Helical" evidence="2">
    <location>
        <begin position="56"/>
        <end position="79"/>
    </location>
</feature>
<keyword evidence="2" id="KW-1133">Transmembrane helix</keyword>
<comment type="caution">
    <text evidence="3">The sequence shown here is derived from an EMBL/GenBank/DDBJ whole genome shotgun (WGS) entry which is preliminary data.</text>
</comment>
<feature type="transmembrane region" description="Helical" evidence="2">
    <location>
        <begin position="100"/>
        <end position="121"/>
    </location>
</feature>
<feature type="transmembrane region" description="Helical" evidence="2">
    <location>
        <begin position="12"/>
        <end position="36"/>
    </location>
</feature>
<evidence type="ECO:0000256" key="1">
    <source>
        <dbReference type="SAM" id="Coils"/>
    </source>
</evidence>
<dbReference type="Proteomes" id="UP000315344">
    <property type="component" value="Unassembled WGS sequence"/>
</dbReference>
<name>A0A533IBB4_PARDE</name>
<keyword evidence="2" id="KW-0472">Membrane</keyword>